<sequence>MPKKHRNLITEKKWLKAVDAYELGHRNGSQLARELGVSPATVSRELKRRGALKGRRVAETLVELEVSLTTKARQRARERSLKEIVALERVALLNVMIEDMVKSVLTAGGAEELALAASKVAEVREALGR</sequence>
<keyword evidence="2" id="KW-1185">Reference proteome</keyword>
<organism evidence="1 2">
    <name type="scientific">Sphingomonas telluris</name>
    <dbReference type="NCBI Taxonomy" id="2907998"/>
    <lineage>
        <taxon>Bacteria</taxon>
        <taxon>Pseudomonadati</taxon>
        <taxon>Pseudomonadota</taxon>
        <taxon>Alphaproteobacteria</taxon>
        <taxon>Sphingomonadales</taxon>
        <taxon>Sphingomonadaceae</taxon>
        <taxon>Sphingomonas</taxon>
    </lineage>
</organism>
<dbReference type="Proteomes" id="UP001203058">
    <property type="component" value="Unassembled WGS sequence"/>
</dbReference>
<comment type="caution">
    <text evidence="1">The sequence shown here is derived from an EMBL/GenBank/DDBJ whole genome shotgun (WGS) entry which is preliminary data.</text>
</comment>
<name>A0ABS9VLR8_9SPHN</name>
<accession>A0ABS9VLR8</accession>
<evidence type="ECO:0000313" key="1">
    <source>
        <dbReference type="EMBL" id="MCH8615906.1"/>
    </source>
</evidence>
<dbReference type="RefSeq" id="WP_241446742.1">
    <property type="nucleotide sequence ID" value="NZ_JAKZHW010000001.1"/>
</dbReference>
<reference evidence="1 2" key="1">
    <citation type="submission" date="2022-03" db="EMBL/GenBank/DDBJ databases">
        <authorList>
            <person name="Jo J.-H."/>
            <person name="Im W.-T."/>
        </authorList>
    </citation>
    <scope>NUCLEOTIDE SEQUENCE [LARGE SCALE GENOMIC DNA]</scope>
    <source>
        <strain evidence="1 2">SM33</strain>
    </source>
</reference>
<gene>
    <name evidence="1" type="ORF">LZ016_07310</name>
</gene>
<proteinExistence type="predicted"/>
<protein>
    <submittedName>
        <fullName evidence="1">Helix-turn-helix domain-containing protein</fullName>
    </submittedName>
</protein>
<evidence type="ECO:0000313" key="2">
    <source>
        <dbReference type="Proteomes" id="UP001203058"/>
    </source>
</evidence>
<dbReference type="EMBL" id="JAKZHW010000001">
    <property type="protein sequence ID" value="MCH8615906.1"/>
    <property type="molecule type" value="Genomic_DNA"/>
</dbReference>